<dbReference type="SUPFAM" id="SSF53474">
    <property type="entry name" value="alpha/beta-Hydrolases"/>
    <property type="match status" value="1"/>
</dbReference>
<organism evidence="2 3">
    <name type="scientific">Actinoalloteichus fjordicus</name>
    <dbReference type="NCBI Taxonomy" id="1612552"/>
    <lineage>
        <taxon>Bacteria</taxon>
        <taxon>Bacillati</taxon>
        <taxon>Actinomycetota</taxon>
        <taxon>Actinomycetes</taxon>
        <taxon>Pseudonocardiales</taxon>
        <taxon>Pseudonocardiaceae</taxon>
        <taxon>Actinoalloteichus</taxon>
    </lineage>
</organism>
<sequence>MTGSTRFFAGTSPRVAVWRPTPDRPVRAVVLLLHGGRADSYRPARRTQLAYLRMIPFARVLHRVLRDRGVAVWLLGYRVRGWNAPDLDPVSDARWALAEIHARHPGARVVLVGHSMGGRVALRIADDPAVLGVGALAPWAEQGEPVAQLRGRQVLIAHGDRDQLTDPRQSFLLATRAVVVTDDVARFDVHGEGHAMARRAADWHRLVRDFVLGVLGLEPHRTGIANAYRAPAPIGLRVPL</sequence>
<dbReference type="EMBL" id="CP016076">
    <property type="protein sequence ID" value="APU16270.1"/>
    <property type="molecule type" value="Genomic_DNA"/>
</dbReference>
<dbReference type="KEGG" id="acad:UA74_21225"/>
<evidence type="ECO:0000313" key="3">
    <source>
        <dbReference type="Proteomes" id="UP000185511"/>
    </source>
</evidence>
<keyword evidence="2" id="KW-0378">Hydrolase</keyword>
<evidence type="ECO:0000259" key="1">
    <source>
        <dbReference type="Pfam" id="PF12697"/>
    </source>
</evidence>
<gene>
    <name evidence="2" type="ORF">UA74_21225</name>
</gene>
<dbReference type="Proteomes" id="UP000185511">
    <property type="component" value="Chromosome"/>
</dbReference>
<evidence type="ECO:0000313" key="2">
    <source>
        <dbReference type="EMBL" id="APU16270.1"/>
    </source>
</evidence>
<dbReference type="InterPro" id="IPR029058">
    <property type="entry name" value="AB_hydrolase_fold"/>
</dbReference>
<feature type="domain" description="AB hydrolase-1" evidence="1">
    <location>
        <begin position="30"/>
        <end position="213"/>
    </location>
</feature>
<dbReference type="GO" id="GO:0016787">
    <property type="term" value="F:hydrolase activity"/>
    <property type="evidence" value="ECO:0007669"/>
    <property type="project" value="UniProtKB-KW"/>
</dbReference>
<dbReference type="InterPro" id="IPR000073">
    <property type="entry name" value="AB_hydrolase_1"/>
</dbReference>
<accession>A0AAC9LH38</accession>
<dbReference type="RefSeq" id="WP_075744060.1">
    <property type="nucleotide sequence ID" value="NZ_CP016076.1"/>
</dbReference>
<reference evidence="3" key="1">
    <citation type="submission" date="2016-06" db="EMBL/GenBank/DDBJ databases">
        <title>Complete genome sequence of Actinoalloteichus fjordicus DSM 46855 (=ADI127-17), type strain of the new species Actinoalloteichus fjordicus.</title>
        <authorList>
            <person name="Ruckert C."/>
            <person name="Nouioui I."/>
            <person name="Willmese J."/>
            <person name="van Wezel G."/>
            <person name="Klenk H.-P."/>
            <person name="Kalinowski J."/>
            <person name="Zotchev S.B."/>
        </authorList>
    </citation>
    <scope>NUCLEOTIDE SEQUENCE [LARGE SCALE GENOMIC DNA]</scope>
    <source>
        <strain evidence="3">ADI127-7</strain>
    </source>
</reference>
<proteinExistence type="predicted"/>
<keyword evidence="3" id="KW-1185">Reference proteome</keyword>
<dbReference type="Pfam" id="PF12697">
    <property type="entry name" value="Abhydrolase_6"/>
    <property type="match status" value="1"/>
</dbReference>
<dbReference type="Gene3D" id="3.40.50.1820">
    <property type="entry name" value="alpha/beta hydrolase"/>
    <property type="match status" value="1"/>
</dbReference>
<name>A0AAC9LH38_9PSEU</name>
<dbReference type="AlphaFoldDB" id="A0AAC9LH38"/>
<protein>
    <submittedName>
        <fullName evidence="2">Alpha/beta hydrolase family</fullName>
    </submittedName>
</protein>